<sequence>MAHDASGRAREYEASRAPGERALSAACMTLYGCTSYANASFGARPKRACLRRPRVPSPSAPVLAPSTYRRPRRARRARSQLTGMEGRVREVAARGARCESMEGRSMQAAGTGADGNGGTNVQASRRERSEGTRRAGHAWRIQPCANESMISMVDREVWPRADLAAWPRDKRAREQKAEDRRDEGSRTQSRDEKNQYRRLHERIRRSKMSNLHVPIQFPDGFVDTVTITADDMESFINQIKLSYGCLSANKLYHVILKTTPDDQCQDDEDRLASTLSRVDEWLPNLIGRLEGSWKREIAKVLQPKLHDALKQLTRTAIQDITEQDSTSAINDIIDESSK</sequence>
<feature type="compositionally biased region" description="Basic residues" evidence="1">
    <location>
        <begin position="69"/>
        <end position="78"/>
    </location>
</feature>
<organism evidence="2 3">
    <name type="scientific">Wolfiporia cocos (strain MD-104)</name>
    <name type="common">Brown rot fungus</name>
    <dbReference type="NCBI Taxonomy" id="742152"/>
    <lineage>
        <taxon>Eukaryota</taxon>
        <taxon>Fungi</taxon>
        <taxon>Dikarya</taxon>
        <taxon>Basidiomycota</taxon>
        <taxon>Agaricomycotina</taxon>
        <taxon>Agaricomycetes</taxon>
        <taxon>Polyporales</taxon>
        <taxon>Phaeolaceae</taxon>
        <taxon>Wolfiporia</taxon>
    </lineage>
</organism>
<protein>
    <submittedName>
        <fullName evidence="2">Uncharacterized protein</fullName>
    </submittedName>
</protein>
<dbReference type="Proteomes" id="UP000218811">
    <property type="component" value="Unassembled WGS sequence"/>
</dbReference>
<keyword evidence="3" id="KW-1185">Reference proteome</keyword>
<gene>
    <name evidence="2" type="ORF">WOLCODRAFT_15975</name>
</gene>
<feature type="compositionally biased region" description="Basic and acidic residues" evidence="1">
    <location>
        <begin position="93"/>
        <end position="102"/>
    </location>
</feature>
<name>A0A2H3JIN4_WOLCO</name>
<reference evidence="2 3" key="1">
    <citation type="journal article" date="2012" name="Science">
        <title>The Paleozoic origin of enzymatic lignin decomposition reconstructed from 31 fungal genomes.</title>
        <authorList>
            <person name="Floudas D."/>
            <person name="Binder M."/>
            <person name="Riley R."/>
            <person name="Barry K."/>
            <person name="Blanchette R.A."/>
            <person name="Henrissat B."/>
            <person name="Martinez A.T."/>
            <person name="Otillar R."/>
            <person name="Spatafora J.W."/>
            <person name="Yadav J.S."/>
            <person name="Aerts A."/>
            <person name="Benoit I."/>
            <person name="Boyd A."/>
            <person name="Carlson A."/>
            <person name="Copeland A."/>
            <person name="Coutinho P.M."/>
            <person name="de Vries R.P."/>
            <person name="Ferreira P."/>
            <person name="Findley K."/>
            <person name="Foster B."/>
            <person name="Gaskell J."/>
            <person name="Glotzer D."/>
            <person name="Gorecki P."/>
            <person name="Heitman J."/>
            <person name="Hesse C."/>
            <person name="Hori C."/>
            <person name="Igarashi K."/>
            <person name="Jurgens J.A."/>
            <person name="Kallen N."/>
            <person name="Kersten P."/>
            <person name="Kohler A."/>
            <person name="Kuees U."/>
            <person name="Kumar T.K.A."/>
            <person name="Kuo A."/>
            <person name="LaButti K."/>
            <person name="Larrondo L.F."/>
            <person name="Lindquist E."/>
            <person name="Ling A."/>
            <person name="Lombard V."/>
            <person name="Lucas S."/>
            <person name="Lundell T."/>
            <person name="Martin R."/>
            <person name="McLaughlin D.J."/>
            <person name="Morgenstern I."/>
            <person name="Morin E."/>
            <person name="Murat C."/>
            <person name="Nagy L.G."/>
            <person name="Nolan M."/>
            <person name="Ohm R.A."/>
            <person name="Patyshakuliyeva A."/>
            <person name="Rokas A."/>
            <person name="Ruiz-Duenas F.J."/>
            <person name="Sabat G."/>
            <person name="Salamov A."/>
            <person name="Samejima M."/>
            <person name="Schmutz J."/>
            <person name="Slot J.C."/>
            <person name="St John F."/>
            <person name="Stenlid J."/>
            <person name="Sun H."/>
            <person name="Sun S."/>
            <person name="Syed K."/>
            <person name="Tsang A."/>
            <person name="Wiebenga A."/>
            <person name="Young D."/>
            <person name="Pisabarro A."/>
            <person name="Eastwood D.C."/>
            <person name="Martin F."/>
            <person name="Cullen D."/>
            <person name="Grigoriev I.V."/>
            <person name="Hibbett D.S."/>
        </authorList>
    </citation>
    <scope>NUCLEOTIDE SEQUENCE [LARGE SCALE GENOMIC DNA]</scope>
    <source>
        <strain evidence="2 3">MD-104</strain>
    </source>
</reference>
<feature type="compositionally biased region" description="Basic and acidic residues" evidence="1">
    <location>
        <begin position="124"/>
        <end position="133"/>
    </location>
</feature>
<evidence type="ECO:0000313" key="3">
    <source>
        <dbReference type="Proteomes" id="UP000218811"/>
    </source>
</evidence>
<dbReference type="EMBL" id="KB467942">
    <property type="protein sequence ID" value="PCH38629.1"/>
    <property type="molecule type" value="Genomic_DNA"/>
</dbReference>
<feature type="region of interest" description="Disordered" evidence="1">
    <location>
        <begin position="51"/>
        <end position="79"/>
    </location>
</feature>
<feature type="region of interest" description="Disordered" evidence="1">
    <location>
        <begin position="168"/>
        <end position="195"/>
    </location>
</feature>
<feature type="region of interest" description="Disordered" evidence="1">
    <location>
        <begin position="93"/>
        <end position="138"/>
    </location>
</feature>
<proteinExistence type="predicted"/>
<accession>A0A2H3JIN4</accession>
<evidence type="ECO:0000256" key="1">
    <source>
        <dbReference type="SAM" id="MobiDB-lite"/>
    </source>
</evidence>
<dbReference type="AlphaFoldDB" id="A0A2H3JIN4"/>
<evidence type="ECO:0000313" key="2">
    <source>
        <dbReference type="EMBL" id="PCH38629.1"/>
    </source>
</evidence>